<dbReference type="Proteomes" id="UP001270362">
    <property type="component" value="Unassembled WGS sequence"/>
</dbReference>
<feature type="region of interest" description="Disordered" evidence="2">
    <location>
        <begin position="116"/>
        <end position="165"/>
    </location>
</feature>
<keyword evidence="4" id="KW-1185">Reference proteome</keyword>
<sequence length="776" mass="85106">MPRSPPPAAINSAAASASPSESSSSTTVSQSSDLPLRNFGPGSPTSVPESIGLPPTPPQSTPGLSEAGSQSVSEVPGSAGLYVDTPSSTIVEFGDEIKAKAPSAVERVDHVFRSFDRSRSRSTHRDGRGSSSRSNTPTPRRPRSASRSASLQRSRAGSTRDRGVDEKVSRFLNSISHPSVDAKKELLAENRSLHQRVAALQRTERDLLKENQDLTCQLAGFRQHYETRRQQWKDEFKLRERAFEARVNEIEAQRLQLEERLLQMTPPQPAREPVVNVSDEDAIAWFTTRTKAWKSWADDFAHLDPHRVQTGLHPTQLQELCDGISSFVQLNEDGSLPKELLGTGRVDKGKVKATQILLHGMVTNFIVTETLHSPFWVFAAISACGLELESPCMPRANSMSPIGFRMDLAMWNNVAPLRSARLPPATLIPNRAPEPANGGAGSSSNPRNLPPLVTTPAIQPGQQLTLNTKTLQPQDLADQTLPSRQDMENLYGLLSNVQQNHNNTHKWRAQLMRMFCEGGIALDPESAKGEERRQLAEARLTYAKRLKDRFLSGPARFLLHDQDPTGIDRLERRLVNEIDLALRFSCQVWSRQDPLRFRGLQELSATEFKATSNIMELCPTQAPLRTSQQEFDIDSPPAYHDGHSVIMVVQPAIDSVNVTPEGDPGLEEQSTRWAKALVMVAEPNPGSGPRPSEKSASIIHNPTPTTAIGPSVPPKDLPELLPKVTFAPPPKLPSFKGSPPLPGSKQLPSPPNKPSSSRGSPALSYKSVSTEFRAPS</sequence>
<evidence type="ECO:0000313" key="4">
    <source>
        <dbReference type="Proteomes" id="UP001270362"/>
    </source>
</evidence>
<feature type="compositionally biased region" description="Basic and acidic residues" evidence="2">
    <location>
        <begin position="116"/>
        <end position="128"/>
    </location>
</feature>
<dbReference type="EMBL" id="JAULSO010000007">
    <property type="protein sequence ID" value="KAK3681296.1"/>
    <property type="molecule type" value="Genomic_DNA"/>
</dbReference>
<comment type="caution">
    <text evidence="3">The sequence shown here is derived from an EMBL/GenBank/DDBJ whole genome shotgun (WGS) entry which is preliminary data.</text>
</comment>
<feature type="region of interest" description="Disordered" evidence="2">
    <location>
        <begin position="1"/>
        <end position="86"/>
    </location>
</feature>
<evidence type="ECO:0000256" key="1">
    <source>
        <dbReference type="SAM" id="Coils"/>
    </source>
</evidence>
<dbReference type="AlphaFoldDB" id="A0AAE1C790"/>
<feature type="compositionally biased region" description="Polar residues" evidence="2">
    <location>
        <begin position="694"/>
        <end position="708"/>
    </location>
</feature>
<feature type="region of interest" description="Disordered" evidence="2">
    <location>
        <begin position="681"/>
        <end position="776"/>
    </location>
</feature>
<name>A0AAE1C790_9PEZI</name>
<proteinExistence type="predicted"/>
<keyword evidence="1" id="KW-0175">Coiled coil</keyword>
<feature type="compositionally biased region" description="Low complexity" evidence="2">
    <location>
        <begin position="145"/>
        <end position="157"/>
    </location>
</feature>
<protein>
    <submittedName>
        <fullName evidence="3">Uncharacterized protein</fullName>
    </submittedName>
</protein>
<feature type="compositionally biased region" description="Polar residues" evidence="2">
    <location>
        <begin position="61"/>
        <end position="73"/>
    </location>
</feature>
<reference evidence="3" key="1">
    <citation type="journal article" date="2023" name="Mol. Phylogenet. Evol.">
        <title>Genome-scale phylogeny and comparative genomics of the fungal order Sordariales.</title>
        <authorList>
            <person name="Hensen N."/>
            <person name="Bonometti L."/>
            <person name="Westerberg I."/>
            <person name="Brannstrom I.O."/>
            <person name="Guillou S."/>
            <person name="Cros-Aarteil S."/>
            <person name="Calhoun S."/>
            <person name="Haridas S."/>
            <person name="Kuo A."/>
            <person name="Mondo S."/>
            <person name="Pangilinan J."/>
            <person name="Riley R."/>
            <person name="LaButti K."/>
            <person name="Andreopoulos B."/>
            <person name="Lipzen A."/>
            <person name="Chen C."/>
            <person name="Yan M."/>
            <person name="Daum C."/>
            <person name="Ng V."/>
            <person name="Clum A."/>
            <person name="Steindorff A."/>
            <person name="Ohm R.A."/>
            <person name="Martin F."/>
            <person name="Silar P."/>
            <person name="Natvig D.O."/>
            <person name="Lalanne C."/>
            <person name="Gautier V."/>
            <person name="Ament-Velasquez S.L."/>
            <person name="Kruys A."/>
            <person name="Hutchinson M.I."/>
            <person name="Powell A.J."/>
            <person name="Barry K."/>
            <person name="Miller A.N."/>
            <person name="Grigoriev I.V."/>
            <person name="Debuchy R."/>
            <person name="Gladieux P."/>
            <person name="Hiltunen Thoren M."/>
            <person name="Johannesson H."/>
        </authorList>
    </citation>
    <scope>NUCLEOTIDE SEQUENCE</scope>
    <source>
        <strain evidence="3">CBS 314.62</strain>
    </source>
</reference>
<gene>
    <name evidence="3" type="ORF">B0T22DRAFT_485388</name>
</gene>
<accession>A0AAE1C790</accession>
<evidence type="ECO:0000313" key="3">
    <source>
        <dbReference type="EMBL" id="KAK3681296.1"/>
    </source>
</evidence>
<feature type="compositionally biased region" description="Low complexity" evidence="2">
    <location>
        <begin position="129"/>
        <end position="138"/>
    </location>
</feature>
<feature type="region of interest" description="Disordered" evidence="2">
    <location>
        <begin position="429"/>
        <end position="450"/>
    </location>
</feature>
<reference evidence="3" key="2">
    <citation type="submission" date="2023-06" db="EMBL/GenBank/DDBJ databases">
        <authorList>
            <consortium name="Lawrence Berkeley National Laboratory"/>
            <person name="Haridas S."/>
            <person name="Hensen N."/>
            <person name="Bonometti L."/>
            <person name="Westerberg I."/>
            <person name="Brannstrom I.O."/>
            <person name="Guillou S."/>
            <person name="Cros-Aarteil S."/>
            <person name="Calhoun S."/>
            <person name="Kuo A."/>
            <person name="Mondo S."/>
            <person name="Pangilinan J."/>
            <person name="Riley R."/>
            <person name="Labutti K."/>
            <person name="Andreopoulos B."/>
            <person name="Lipzen A."/>
            <person name="Chen C."/>
            <person name="Yanf M."/>
            <person name="Daum C."/>
            <person name="Ng V."/>
            <person name="Clum A."/>
            <person name="Steindorff A."/>
            <person name="Ohm R."/>
            <person name="Martin F."/>
            <person name="Silar P."/>
            <person name="Natvig D."/>
            <person name="Lalanne C."/>
            <person name="Gautier V."/>
            <person name="Ament-Velasquez S.L."/>
            <person name="Kruys A."/>
            <person name="Hutchinson M.I."/>
            <person name="Powell A.J."/>
            <person name="Barry K."/>
            <person name="Miller A.N."/>
            <person name="Grigoriev I.V."/>
            <person name="Debuchy R."/>
            <person name="Gladieux P."/>
            <person name="Thoren M.H."/>
            <person name="Johannesson H."/>
        </authorList>
    </citation>
    <scope>NUCLEOTIDE SEQUENCE</scope>
    <source>
        <strain evidence="3">CBS 314.62</strain>
    </source>
</reference>
<organism evidence="3 4">
    <name type="scientific">Podospora appendiculata</name>
    <dbReference type="NCBI Taxonomy" id="314037"/>
    <lineage>
        <taxon>Eukaryota</taxon>
        <taxon>Fungi</taxon>
        <taxon>Dikarya</taxon>
        <taxon>Ascomycota</taxon>
        <taxon>Pezizomycotina</taxon>
        <taxon>Sordariomycetes</taxon>
        <taxon>Sordariomycetidae</taxon>
        <taxon>Sordariales</taxon>
        <taxon>Podosporaceae</taxon>
        <taxon>Podospora</taxon>
    </lineage>
</organism>
<feature type="compositionally biased region" description="Low complexity" evidence="2">
    <location>
        <begin position="9"/>
        <end position="35"/>
    </location>
</feature>
<evidence type="ECO:0000256" key="2">
    <source>
        <dbReference type="SAM" id="MobiDB-lite"/>
    </source>
</evidence>
<feature type="coiled-coil region" evidence="1">
    <location>
        <begin position="183"/>
        <end position="260"/>
    </location>
</feature>